<gene>
    <name evidence="1" type="ORF">METZ01_LOCUS63636</name>
</gene>
<organism evidence="1">
    <name type="scientific">marine metagenome</name>
    <dbReference type="NCBI Taxonomy" id="408172"/>
    <lineage>
        <taxon>unclassified sequences</taxon>
        <taxon>metagenomes</taxon>
        <taxon>ecological metagenomes</taxon>
    </lineage>
</organism>
<dbReference type="InterPro" id="IPR003787">
    <property type="entry name" value="Sulphur_relay_DsrE/F-like"/>
</dbReference>
<dbReference type="InterPro" id="IPR027396">
    <property type="entry name" value="DsrEFH-like"/>
</dbReference>
<accession>A0A381T3I9</accession>
<dbReference type="Gene3D" id="3.40.1260.10">
    <property type="entry name" value="DsrEFH-like"/>
    <property type="match status" value="1"/>
</dbReference>
<dbReference type="Pfam" id="PF02635">
    <property type="entry name" value="DsrE"/>
    <property type="match status" value="1"/>
</dbReference>
<proteinExistence type="predicted"/>
<protein>
    <submittedName>
        <fullName evidence="1">Uncharacterized protein</fullName>
    </submittedName>
</protein>
<dbReference type="EMBL" id="UINC01003975">
    <property type="protein sequence ID" value="SVA10782.1"/>
    <property type="molecule type" value="Genomic_DNA"/>
</dbReference>
<dbReference type="PANTHER" id="PTHR34655">
    <property type="entry name" value="CONSERVED WITHIN P. AEROPHILUM"/>
    <property type="match status" value="1"/>
</dbReference>
<reference evidence="1" key="1">
    <citation type="submission" date="2018-05" db="EMBL/GenBank/DDBJ databases">
        <authorList>
            <person name="Lanie J.A."/>
            <person name="Ng W.-L."/>
            <person name="Kazmierczak K.M."/>
            <person name="Andrzejewski T.M."/>
            <person name="Davidsen T.M."/>
            <person name="Wayne K.J."/>
            <person name="Tettelin H."/>
            <person name="Glass J.I."/>
            <person name="Rusch D."/>
            <person name="Podicherti R."/>
            <person name="Tsui H.-C.T."/>
            <person name="Winkler M.E."/>
        </authorList>
    </citation>
    <scope>NUCLEOTIDE SEQUENCE</scope>
</reference>
<dbReference type="SUPFAM" id="SSF75169">
    <property type="entry name" value="DsrEFH-like"/>
    <property type="match status" value="1"/>
</dbReference>
<name>A0A381T3I9_9ZZZZ</name>
<dbReference type="PANTHER" id="PTHR34655:SF2">
    <property type="entry name" value="PEROXIREDOXIN FAMILY PROTEIN"/>
    <property type="match status" value="1"/>
</dbReference>
<dbReference type="AlphaFoldDB" id="A0A381T3I9"/>
<sequence length="125" mass="13651">MMSDEEKMTVFVTSGPDTPQRCATPFYMANIAAAMDNEAEMIFQIDGVLLMKKGVAENLMAKEGGKLIIDFIREAKEAGVEMRVCSAALQLHEMTEDDLIEECDGVVGAAYMVDVGLESGMVLNY</sequence>
<evidence type="ECO:0000313" key="1">
    <source>
        <dbReference type="EMBL" id="SVA10782.1"/>
    </source>
</evidence>